<protein>
    <submittedName>
        <fullName evidence="1">Uncharacterized protein</fullName>
    </submittedName>
</protein>
<dbReference type="AlphaFoldDB" id="X1MTS1"/>
<organism evidence="1">
    <name type="scientific">marine sediment metagenome</name>
    <dbReference type="NCBI Taxonomy" id="412755"/>
    <lineage>
        <taxon>unclassified sequences</taxon>
        <taxon>metagenomes</taxon>
        <taxon>ecological metagenomes</taxon>
    </lineage>
</organism>
<sequence length="43" mass="4809">FRFPDRLIASAMIIPNNFDSMISEIVCQKVGTNLHDLIAFVNG</sequence>
<evidence type="ECO:0000313" key="1">
    <source>
        <dbReference type="EMBL" id="GAI18085.1"/>
    </source>
</evidence>
<name>X1MTS1_9ZZZZ</name>
<proteinExistence type="predicted"/>
<dbReference type="EMBL" id="BARV01006976">
    <property type="protein sequence ID" value="GAI18085.1"/>
    <property type="molecule type" value="Genomic_DNA"/>
</dbReference>
<feature type="non-terminal residue" evidence="1">
    <location>
        <position position="1"/>
    </location>
</feature>
<comment type="caution">
    <text evidence="1">The sequence shown here is derived from an EMBL/GenBank/DDBJ whole genome shotgun (WGS) entry which is preliminary data.</text>
</comment>
<gene>
    <name evidence="1" type="ORF">S06H3_14268</name>
</gene>
<accession>X1MTS1</accession>
<reference evidence="1" key="1">
    <citation type="journal article" date="2014" name="Front. Microbiol.">
        <title>High frequency of phylogenetically diverse reductive dehalogenase-homologous genes in deep subseafloor sedimentary metagenomes.</title>
        <authorList>
            <person name="Kawai M."/>
            <person name="Futagami T."/>
            <person name="Toyoda A."/>
            <person name="Takaki Y."/>
            <person name="Nishi S."/>
            <person name="Hori S."/>
            <person name="Arai W."/>
            <person name="Tsubouchi T."/>
            <person name="Morono Y."/>
            <person name="Uchiyama I."/>
            <person name="Ito T."/>
            <person name="Fujiyama A."/>
            <person name="Inagaki F."/>
            <person name="Takami H."/>
        </authorList>
    </citation>
    <scope>NUCLEOTIDE SEQUENCE</scope>
    <source>
        <strain evidence="1">Expedition CK06-06</strain>
    </source>
</reference>